<comment type="caution">
    <text evidence="2">The sequence shown here is derived from an EMBL/GenBank/DDBJ whole genome shotgun (WGS) entry which is preliminary data.</text>
</comment>
<organism evidence="2 3">
    <name type="scientific">Phanerochaete sordida</name>
    <dbReference type="NCBI Taxonomy" id="48140"/>
    <lineage>
        <taxon>Eukaryota</taxon>
        <taxon>Fungi</taxon>
        <taxon>Dikarya</taxon>
        <taxon>Basidiomycota</taxon>
        <taxon>Agaricomycotina</taxon>
        <taxon>Agaricomycetes</taxon>
        <taxon>Polyporales</taxon>
        <taxon>Phanerochaetaceae</taxon>
        <taxon>Phanerochaete</taxon>
    </lineage>
</organism>
<evidence type="ECO:0000259" key="1">
    <source>
        <dbReference type="PROSITE" id="PS50181"/>
    </source>
</evidence>
<dbReference type="AlphaFoldDB" id="A0A9P3G5U3"/>
<dbReference type="PROSITE" id="PS50181">
    <property type="entry name" value="FBOX"/>
    <property type="match status" value="1"/>
</dbReference>
<dbReference type="InterPro" id="IPR001810">
    <property type="entry name" value="F-box_dom"/>
</dbReference>
<dbReference type="SUPFAM" id="SSF81383">
    <property type="entry name" value="F-box domain"/>
    <property type="match status" value="1"/>
</dbReference>
<dbReference type="Proteomes" id="UP000703269">
    <property type="component" value="Unassembled WGS sequence"/>
</dbReference>
<proteinExistence type="predicted"/>
<protein>
    <recommendedName>
        <fullName evidence="1">F-box domain-containing protein</fullName>
    </recommendedName>
</protein>
<dbReference type="OrthoDB" id="2751369at2759"/>
<keyword evidence="3" id="KW-1185">Reference proteome</keyword>
<feature type="domain" description="F-box" evidence="1">
    <location>
        <begin position="302"/>
        <end position="352"/>
    </location>
</feature>
<reference evidence="2 3" key="1">
    <citation type="submission" date="2021-08" db="EMBL/GenBank/DDBJ databases">
        <title>Draft Genome Sequence of Phanerochaete sordida strain YK-624.</title>
        <authorList>
            <person name="Mori T."/>
            <person name="Dohra H."/>
            <person name="Suzuki T."/>
            <person name="Kawagishi H."/>
            <person name="Hirai H."/>
        </authorList>
    </citation>
    <scope>NUCLEOTIDE SEQUENCE [LARGE SCALE GENOMIC DNA]</scope>
    <source>
        <strain evidence="2 3">YK-624</strain>
    </source>
</reference>
<dbReference type="EMBL" id="BPQB01000010">
    <property type="protein sequence ID" value="GJE88823.1"/>
    <property type="molecule type" value="Genomic_DNA"/>
</dbReference>
<evidence type="ECO:0000313" key="2">
    <source>
        <dbReference type="EMBL" id="GJE88823.1"/>
    </source>
</evidence>
<accession>A0A9P3G5U3</accession>
<name>A0A9P3G5U3_9APHY</name>
<sequence length="477" mass="53269">MGFWHTLCVHCGVAPSGGPQEFSDSLSELDEEATKMAAAIAASGLCTLPAAELQPVVRGALDAAQDADFPEGLGYGDYAETFVAVGYWDAHGGDAFFRNLDKWRIPDGRCAEVRRVCNADGYGGKFNTRIVAGEDGEERRVNRPTYCDPPDSPCVFVCERCFYYLKHWIDMGELGPLPDRRCAFPNETEPVSFAGELYEIINVYTGENREFNSLIEDCIDYDGIQNSLQQCQDALLYDGCWKNMDHTARAIEQGLRDDDLVPAVMHDIRAWMFMRPDMWPEPPLKIRTPTFTPYAPLAHSRTPRIATLPLELLVPLLAALPLASLLRLSATCRALRCQLTAPALLDAVLRASLARGALAWLAPVPGLPDDEMRAARETLCEWLPRGAALGEGADPLAHAAFPRLAFVAACCASDSMRSRRRLWGQVRQFARLWREYRVRGWAHDWFFDSRELEGCKDTWVDRPAHWRIDRGEAAADA</sequence>
<evidence type="ECO:0000313" key="3">
    <source>
        <dbReference type="Proteomes" id="UP000703269"/>
    </source>
</evidence>
<dbReference type="InterPro" id="IPR036047">
    <property type="entry name" value="F-box-like_dom_sf"/>
</dbReference>
<gene>
    <name evidence="2" type="ORF">PsYK624_049100</name>
</gene>